<name>A0AA41W6K6_9GAMM</name>
<sequence length="322" mass="34260">MSYTDPSGYFFDKLFKGINKALGKFAPFVAAALMFIPGVGQWAAASMWNAAAVGFVSGGIATGSLKGALIGAFTGAAFHQIGSHFNNLHGDNLRAAIGGSSDKLYNFGGNLLTSGQVAGQIASHAVVGGVISTLSGGKFANGAFSAAFAAALRANWGGNKLSDGQAKGELTEQETVALDKDLVDLNKKIRSLKSFANKADALKWAHKNIHSLSVNHDVEIGVNIFDDIGNVRLGNAVTDYYRHEISAATLLTSSIKGWEKGWVASWHSHAAGESGGFSYPDHELYSSWSQSNPNLTFHMSRINLNGSNQLDTYIGEYYVQRF</sequence>
<dbReference type="Proteomes" id="UP001165393">
    <property type="component" value="Unassembled WGS sequence"/>
</dbReference>
<organism evidence="2 3">
    <name type="scientific">Echinimonas agarilytica</name>
    <dbReference type="NCBI Taxonomy" id="1215918"/>
    <lineage>
        <taxon>Bacteria</taxon>
        <taxon>Pseudomonadati</taxon>
        <taxon>Pseudomonadota</taxon>
        <taxon>Gammaproteobacteria</taxon>
        <taxon>Alteromonadales</taxon>
        <taxon>Echinimonadaceae</taxon>
        <taxon>Echinimonas</taxon>
    </lineage>
</organism>
<accession>A0AA41W6K6</accession>
<gene>
    <name evidence="2" type="ORF">NAF29_10145</name>
</gene>
<evidence type="ECO:0000313" key="3">
    <source>
        <dbReference type="Proteomes" id="UP001165393"/>
    </source>
</evidence>
<evidence type="ECO:0000313" key="2">
    <source>
        <dbReference type="EMBL" id="MCM2680025.1"/>
    </source>
</evidence>
<keyword evidence="1" id="KW-0812">Transmembrane</keyword>
<feature type="transmembrane region" description="Helical" evidence="1">
    <location>
        <begin position="21"/>
        <end position="44"/>
    </location>
</feature>
<feature type="transmembrane region" description="Helical" evidence="1">
    <location>
        <begin position="50"/>
        <end position="78"/>
    </location>
</feature>
<keyword evidence="1" id="KW-0472">Membrane</keyword>
<dbReference type="AlphaFoldDB" id="A0AA41W6K6"/>
<comment type="caution">
    <text evidence="2">The sequence shown here is derived from an EMBL/GenBank/DDBJ whole genome shotgun (WGS) entry which is preliminary data.</text>
</comment>
<reference evidence="2 3" key="1">
    <citation type="journal article" date="2013" name="Antonie Van Leeuwenhoek">
        <title>Echinimonas agarilytica gen. nov., sp. nov., a new gammaproteobacterium isolated from the sea urchin Strongylocentrotus intermedius.</title>
        <authorList>
            <person name="Nedashkovskaya O.I."/>
            <person name="Stenkova A.M."/>
            <person name="Zhukova N.V."/>
            <person name="Van Trappen S."/>
            <person name="Lee J.S."/>
            <person name="Kim S.B."/>
        </authorList>
    </citation>
    <scope>NUCLEOTIDE SEQUENCE [LARGE SCALE GENOMIC DNA]</scope>
    <source>
        <strain evidence="2 3">KMM 6351</strain>
    </source>
</reference>
<dbReference type="RefSeq" id="WP_251261453.1">
    <property type="nucleotide sequence ID" value="NZ_JAMQGP010000004.1"/>
</dbReference>
<dbReference type="EMBL" id="JAMQGP010000004">
    <property type="protein sequence ID" value="MCM2680025.1"/>
    <property type="molecule type" value="Genomic_DNA"/>
</dbReference>
<keyword evidence="1" id="KW-1133">Transmembrane helix</keyword>
<keyword evidence="3" id="KW-1185">Reference proteome</keyword>
<protein>
    <submittedName>
        <fullName evidence="2">Uncharacterized protein</fullName>
    </submittedName>
</protein>
<evidence type="ECO:0000256" key="1">
    <source>
        <dbReference type="SAM" id="Phobius"/>
    </source>
</evidence>
<proteinExistence type="predicted"/>